<comment type="subcellular location">
    <subcellularLocation>
        <location evidence="1 9">Cell membrane</location>
        <topology evidence="1 9">Multi-pass membrane protein</topology>
    </subcellularLocation>
</comment>
<dbReference type="InterPro" id="IPR003010">
    <property type="entry name" value="C-N_Hydrolase"/>
</dbReference>
<protein>
    <recommendedName>
        <fullName evidence="9">Apolipoprotein N-acyltransferase</fullName>
        <shortName evidence="9">ALP N-acyltransferase</shortName>
        <ecNumber evidence="9">2.3.1.269</ecNumber>
    </recommendedName>
</protein>
<keyword evidence="3 9" id="KW-1003">Cell membrane</keyword>
<evidence type="ECO:0000256" key="2">
    <source>
        <dbReference type="ARBA" id="ARBA00010065"/>
    </source>
</evidence>
<feature type="transmembrane region" description="Helical" evidence="9">
    <location>
        <begin position="91"/>
        <end position="113"/>
    </location>
</feature>
<evidence type="ECO:0000313" key="12">
    <source>
        <dbReference type="Proteomes" id="UP000509658"/>
    </source>
</evidence>
<dbReference type="GO" id="GO:0016410">
    <property type="term" value="F:N-acyltransferase activity"/>
    <property type="evidence" value="ECO:0007669"/>
    <property type="project" value="UniProtKB-UniRule"/>
</dbReference>
<dbReference type="GO" id="GO:0005886">
    <property type="term" value="C:plasma membrane"/>
    <property type="evidence" value="ECO:0007669"/>
    <property type="project" value="UniProtKB-SubCell"/>
</dbReference>
<proteinExistence type="inferred from homology"/>
<comment type="catalytic activity">
    <reaction evidence="9">
        <text>N-terminal S-1,2-diacyl-sn-glyceryl-L-cysteinyl-[lipoprotein] + a glycerophospholipid = N-acyl-S-1,2-diacyl-sn-glyceryl-L-cysteinyl-[lipoprotein] + a 2-acyl-sn-glycero-3-phospholipid + H(+)</text>
        <dbReference type="Rhea" id="RHEA:48228"/>
        <dbReference type="Rhea" id="RHEA-COMP:14681"/>
        <dbReference type="Rhea" id="RHEA-COMP:14684"/>
        <dbReference type="ChEBI" id="CHEBI:15378"/>
        <dbReference type="ChEBI" id="CHEBI:136912"/>
        <dbReference type="ChEBI" id="CHEBI:140656"/>
        <dbReference type="ChEBI" id="CHEBI:140657"/>
        <dbReference type="ChEBI" id="CHEBI:140660"/>
        <dbReference type="EC" id="2.3.1.269"/>
    </reaction>
</comment>
<dbReference type="AlphaFoldDB" id="A0A6N0HUR7"/>
<dbReference type="Pfam" id="PF20154">
    <property type="entry name" value="LNT_N"/>
    <property type="match status" value="1"/>
</dbReference>
<evidence type="ECO:0000256" key="4">
    <source>
        <dbReference type="ARBA" id="ARBA00022679"/>
    </source>
</evidence>
<evidence type="ECO:0000256" key="3">
    <source>
        <dbReference type="ARBA" id="ARBA00022475"/>
    </source>
</evidence>
<dbReference type="NCBIfam" id="TIGR00546">
    <property type="entry name" value="lnt"/>
    <property type="match status" value="1"/>
</dbReference>
<evidence type="ECO:0000256" key="5">
    <source>
        <dbReference type="ARBA" id="ARBA00022692"/>
    </source>
</evidence>
<dbReference type="InterPro" id="IPR004563">
    <property type="entry name" value="Apolipo_AcylTrfase"/>
</dbReference>
<dbReference type="GO" id="GO:0042158">
    <property type="term" value="P:lipoprotein biosynthetic process"/>
    <property type="evidence" value="ECO:0007669"/>
    <property type="project" value="UniProtKB-UniRule"/>
</dbReference>
<dbReference type="EC" id="2.3.1.269" evidence="9"/>
<dbReference type="Gene3D" id="3.60.110.10">
    <property type="entry name" value="Carbon-nitrogen hydrolase"/>
    <property type="match status" value="1"/>
</dbReference>
<dbReference type="UniPathway" id="UPA00666"/>
<dbReference type="CDD" id="cd07571">
    <property type="entry name" value="ALP_N-acyl_transferase"/>
    <property type="match status" value="1"/>
</dbReference>
<dbReference type="PANTHER" id="PTHR38686">
    <property type="entry name" value="APOLIPOPROTEIN N-ACYLTRANSFERASE"/>
    <property type="match status" value="1"/>
</dbReference>
<feature type="transmembrane region" description="Helical" evidence="9">
    <location>
        <begin position="125"/>
        <end position="152"/>
    </location>
</feature>
<dbReference type="PROSITE" id="PS50263">
    <property type="entry name" value="CN_HYDROLASE"/>
    <property type="match status" value="1"/>
</dbReference>
<dbReference type="Pfam" id="PF00795">
    <property type="entry name" value="CN_hydrolase"/>
    <property type="match status" value="1"/>
</dbReference>
<dbReference type="Proteomes" id="UP000509658">
    <property type="component" value="Chromosome"/>
</dbReference>
<dbReference type="InterPro" id="IPR036526">
    <property type="entry name" value="C-N_Hydrolase_sf"/>
</dbReference>
<keyword evidence="12" id="KW-1185">Reference proteome</keyword>
<feature type="domain" description="CN hydrolase" evidence="10">
    <location>
        <begin position="227"/>
        <end position="465"/>
    </location>
</feature>
<feature type="transmembrane region" description="Helical" evidence="9">
    <location>
        <begin position="195"/>
        <end position="215"/>
    </location>
</feature>
<keyword evidence="7 9" id="KW-0472">Membrane</keyword>
<dbReference type="KEGG" id="rev:HUE57_07335"/>
<evidence type="ECO:0000256" key="8">
    <source>
        <dbReference type="ARBA" id="ARBA00023315"/>
    </source>
</evidence>
<keyword evidence="8 9" id="KW-0012">Acyltransferase</keyword>
<dbReference type="InterPro" id="IPR045378">
    <property type="entry name" value="LNT_N"/>
</dbReference>
<dbReference type="PANTHER" id="PTHR38686:SF1">
    <property type="entry name" value="APOLIPOPROTEIN N-ACYLTRANSFERASE"/>
    <property type="match status" value="1"/>
</dbReference>
<evidence type="ECO:0000256" key="7">
    <source>
        <dbReference type="ARBA" id="ARBA00023136"/>
    </source>
</evidence>
<evidence type="ECO:0000259" key="10">
    <source>
        <dbReference type="PROSITE" id="PS50263"/>
    </source>
</evidence>
<comment type="function">
    <text evidence="9">Catalyzes the phospholipid dependent N-acylation of the N-terminal cysteine of apolipoprotein, the last step in lipoprotein maturation.</text>
</comment>
<evidence type="ECO:0000256" key="9">
    <source>
        <dbReference type="HAMAP-Rule" id="MF_01148"/>
    </source>
</evidence>
<evidence type="ECO:0000256" key="6">
    <source>
        <dbReference type="ARBA" id="ARBA00022989"/>
    </source>
</evidence>
<name>A0A6N0HUR7_9GAMM</name>
<keyword evidence="11" id="KW-0449">Lipoprotein</keyword>
<organism evidence="11 12">
    <name type="scientific">Candidatus Reidiella endopervernicosa</name>
    <dbReference type="NCBI Taxonomy" id="2738883"/>
    <lineage>
        <taxon>Bacteria</taxon>
        <taxon>Pseudomonadati</taxon>
        <taxon>Pseudomonadota</taxon>
        <taxon>Gammaproteobacteria</taxon>
        <taxon>Candidatus Reidiella</taxon>
    </lineage>
</organism>
<dbReference type="SUPFAM" id="SSF56317">
    <property type="entry name" value="Carbon-nitrogen hydrolase"/>
    <property type="match status" value="1"/>
</dbReference>
<feature type="transmembrane region" description="Helical" evidence="9">
    <location>
        <begin position="61"/>
        <end position="79"/>
    </location>
</feature>
<feature type="transmembrane region" description="Helical" evidence="9">
    <location>
        <begin position="475"/>
        <end position="494"/>
    </location>
</feature>
<feature type="transmembrane region" description="Helical" evidence="9">
    <location>
        <begin position="20"/>
        <end position="49"/>
    </location>
</feature>
<accession>A0A6N0HUR7</accession>
<evidence type="ECO:0000256" key="1">
    <source>
        <dbReference type="ARBA" id="ARBA00004651"/>
    </source>
</evidence>
<keyword evidence="6 9" id="KW-1133">Transmembrane helix</keyword>
<keyword evidence="5 9" id="KW-0812">Transmembrane</keyword>
<keyword evidence="4 9" id="KW-0808">Transferase</keyword>
<sequence>MMWIDRWPGWRGYWRELLALIVGALLPLAFAPFGFVVFAFASPATLFLLWNGVDARRSFRIGYLFGIGMFAFGASWVYVSIHDFGNAPLPLALLVTLLFIAVLAFFPALLGYFGARISLAARGRYLLLLPAGWVALEWVRGSILGGFPWLLLGQGQIDTPLSGYAPWLGVYGVSWVVALTAGAVALLIRTRSLRLPTVVIAVLWLVPLLLNQFSWTEPLGKVRVALLQGNIEQDQKWLPEVREMTLRRYAEMTMANPDSDLIVWPETAIPAFLHWVEGSYTESLQQFARQSKTDLLIGVPYQEQESYDYYNSVVSFGAEQRLYHKRHLVPFGEFLPFKPVLSLLGNFLAVPMTDFARGGEEQPLLSAAGYPVGTSICYEAAFGEEIAATLPEAALLVNVTNDAWFGHSLAPAQHLQISRMRALETGRYMLRVANTGITAIIGPDGKVEAHTEQFETTVLKGEVEAREGITPYVRWGNWPVLILLFSMLATIYLTRGRADA</sequence>
<gene>
    <name evidence="9 11" type="primary">lnt</name>
    <name evidence="11" type="ORF">HUE57_07335</name>
</gene>
<evidence type="ECO:0000313" key="11">
    <source>
        <dbReference type="EMBL" id="QKQ26118.1"/>
    </source>
</evidence>
<dbReference type="HAMAP" id="MF_01148">
    <property type="entry name" value="Lnt"/>
    <property type="match status" value="1"/>
</dbReference>
<comment type="similarity">
    <text evidence="2 9">Belongs to the CN hydrolase family. Apolipoprotein N-acyltransferase subfamily.</text>
</comment>
<feature type="transmembrane region" description="Helical" evidence="9">
    <location>
        <begin position="164"/>
        <end position="188"/>
    </location>
</feature>
<comment type="pathway">
    <text evidence="9">Protein modification; lipoprotein biosynthesis (N-acyl transfer).</text>
</comment>
<dbReference type="EMBL" id="CP054491">
    <property type="protein sequence ID" value="QKQ26118.1"/>
    <property type="molecule type" value="Genomic_DNA"/>
</dbReference>
<reference evidence="11 12" key="1">
    <citation type="submission" date="2020-05" db="EMBL/GenBank/DDBJ databases">
        <title>Horizontal transmission and recombination maintain forever young bacterial symbiont genomes.</title>
        <authorList>
            <person name="Russell S.L."/>
            <person name="Pepper-Tunick E."/>
            <person name="Svedberg J."/>
            <person name="Byrne A."/>
            <person name="Ruelas Castillo J."/>
            <person name="Vollmers C."/>
            <person name="Beinart R.A."/>
            <person name="Corbett-Detig R."/>
        </authorList>
    </citation>
    <scope>NUCLEOTIDE SEQUENCE [LARGE SCALE GENOMIC DNA]</scope>
    <source>
        <strain evidence="11">Santa_Monica_outfall</strain>
    </source>
</reference>